<keyword evidence="7" id="KW-1185">Reference proteome</keyword>
<evidence type="ECO:0000256" key="4">
    <source>
        <dbReference type="PROSITE-ProRule" id="PRU00489"/>
    </source>
</evidence>
<dbReference type="PROSITE" id="PS51143">
    <property type="entry name" value="MT_A70"/>
    <property type="match status" value="1"/>
</dbReference>
<evidence type="ECO:0000259" key="5">
    <source>
        <dbReference type="PROSITE" id="PS50222"/>
    </source>
</evidence>
<comment type="similarity">
    <text evidence="4">Belongs to the MT-A70-like family.</text>
</comment>
<feature type="domain" description="EF-hand" evidence="5">
    <location>
        <begin position="472"/>
        <end position="507"/>
    </location>
</feature>
<dbReference type="FunFam" id="1.10.238.10:FF:000181">
    <property type="entry name" value="CALML5 isoform 1"/>
    <property type="match status" value="1"/>
</dbReference>
<dbReference type="GO" id="GO:0016460">
    <property type="term" value="C:myosin II complex"/>
    <property type="evidence" value="ECO:0007669"/>
    <property type="project" value="TreeGrafter"/>
</dbReference>
<evidence type="ECO:0000313" key="7">
    <source>
        <dbReference type="Proteomes" id="UP000252139"/>
    </source>
</evidence>
<comment type="caution">
    <text evidence="6">The sequence shown here is derived from an EMBL/GenBank/DDBJ whole genome shotgun (WGS) entry which is preliminary data.</text>
</comment>
<name>A0A367KFG8_RHIAZ</name>
<dbReference type="OrthoDB" id="426718at2759"/>
<feature type="domain" description="EF-hand" evidence="5">
    <location>
        <begin position="508"/>
        <end position="543"/>
    </location>
</feature>
<dbReference type="PROSITE" id="PS00018">
    <property type="entry name" value="EF_HAND_1"/>
    <property type="match status" value="4"/>
</dbReference>
<protein>
    <recommendedName>
        <fullName evidence="5">EF-hand domain-containing protein</fullName>
    </recommendedName>
</protein>
<dbReference type="EMBL" id="PJQL01000036">
    <property type="protein sequence ID" value="RCI00870.1"/>
    <property type="molecule type" value="Genomic_DNA"/>
</dbReference>
<dbReference type="SMART" id="SM00054">
    <property type="entry name" value="EFh"/>
    <property type="match status" value="4"/>
</dbReference>
<dbReference type="GO" id="GO:0005509">
    <property type="term" value="F:calcium ion binding"/>
    <property type="evidence" value="ECO:0007669"/>
    <property type="project" value="InterPro"/>
</dbReference>
<keyword evidence="2" id="KW-0677">Repeat</keyword>
<dbReference type="PROSITE" id="PS50222">
    <property type="entry name" value="EF_HAND_2"/>
    <property type="match status" value="4"/>
</dbReference>
<feature type="domain" description="EF-hand" evidence="5">
    <location>
        <begin position="436"/>
        <end position="471"/>
    </location>
</feature>
<evidence type="ECO:0000313" key="6">
    <source>
        <dbReference type="EMBL" id="RCI00870.1"/>
    </source>
</evidence>
<dbReference type="SUPFAM" id="SSF47473">
    <property type="entry name" value="EF-hand"/>
    <property type="match status" value="1"/>
</dbReference>
<dbReference type="CDD" id="cd00051">
    <property type="entry name" value="EFh"/>
    <property type="match status" value="1"/>
</dbReference>
<dbReference type="InterPro" id="IPR011992">
    <property type="entry name" value="EF-hand-dom_pair"/>
</dbReference>
<dbReference type="Pfam" id="PF05063">
    <property type="entry name" value="MT-A70"/>
    <property type="match status" value="1"/>
</dbReference>
<dbReference type="Pfam" id="PF13499">
    <property type="entry name" value="EF-hand_7"/>
    <property type="match status" value="2"/>
</dbReference>
<reference evidence="6 7" key="1">
    <citation type="journal article" date="2018" name="G3 (Bethesda)">
        <title>Phylogenetic and Phylogenomic Definition of Rhizopus Species.</title>
        <authorList>
            <person name="Gryganskyi A.P."/>
            <person name="Golan J."/>
            <person name="Dolatabadi S."/>
            <person name="Mondo S."/>
            <person name="Robb S."/>
            <person name="Idnurm A."/>
            <person name="Muszewska A."/>
            <person name="Steczkiewicz K."/>
            <person name="Masonjones S."/>
            <person name="Liao H.L."/>
            <person name="Gajdeczka M.T."/>
            <person name="Anike F."/>
            <person name="Vuek A."/>
            <person name="Anishchenko I.M."/>
            <person name="Voigt K."/>
            <person name="de Hoog G.S."/>
            <person name="Smith M.E."/>
            <person name="Heitman J."/>
            <person name="Vilgalys R."/>
            <person name="Stajich J.E."/>
        </authorList>
    </citation>
    <scope>NUCLEOTIDE SEQUENCE [LARGE SCALE GENOMIC DNA]</scope>
    <source>
        <strain evidence="6 7">CBS 357.93</strain>
    </source>
</reference>
<evidence type="ECO:0000256" key="2">
    <source>
        <dbReference type="ARBA" id="ARBA00022737"/>
    </source>
</evidence>
<accession>A0A367KFG8</accession>
<dbReference type="AlphaFoldDB" id="A0A367KFG8"/>
<dbReference type="Gene3D" id="1.10.238.10">
    <property type="entry name" value="EF-hand"/>
    <property type="match status" value="2"/>
</dbReference>
<proteinExistence type="inferred from homology"/>
<keyword evidence="1" id="KW-0479">Metal-binding</keyword>
<sequence>MSDRPKRKRRQTPKTKVSAAHYVGYVEDGESVEAIMKKFEELERIEKEFSAMKVDNPSEAEQKNLTEEQLEEIFKRTSAFTVKSTTIDRDTIEDLDALDLWEIEYKDGDTNEFYEEDEYHYVDESFWDEEFGEKPSRKGKQIRSIREPKPLVAKGRGVDRESIIAKYKIMQVQVQDRNGNYFTIKKRVSNVDPSLPTYVKIPPRPIPMSWAHPIKSISKCPKEIVGSRYYEVDNIVSTDLTQYGTDFNAVYMDPPFLLPGEEPVAGKITIDDFGALNVADIVKAGFLFIWLEKEWIQRVVNITAKWGFKYVENFCWIKKDVNNQIHKSPYRYFNKSKLSLLIFRKEGDIELRHQRNPDCVFDFIRPKLPDEISEKKPPFMYKVIETLLPTANYHIENNPNGERLLELWAKKGQKRQGWTTVVERLKNATSDQLSQEQIAEYREAFQLFDKNGDGSISANELGVVLRSFGMNPSESELQDMVNDVDADGNGQIDFNEFLGLVKNLKSDHDTDDLQEAFKVFDADGNGVIDREELHKVMSSLNETLTEEELDAMIKEADSNGDGKISFEEFKAMMGGR</sequence>
<dbReference type="PANTHER" id="PTHR23048">
    <property type="entry name" value="MYOSIN LIGHT CHAIN 1, 3"/>
    <property type="match status" value="1"/>
</dbReference>
<dbReference type="InterPro" id="IPR002048">
    <property type="entry name" value="EF_hand_dom"/>
</dbReference>
<dbReference type="PANTHER" id="PTHR23048:SF0">
    <property type="entry name" value="CALMODULIN LIKE 3"/>
    <property type="match status" value="1"/>
</dbReference>
<dbReference type="FunFam" id="1.10.238.10:FF:000251">
    <property type="entry name" value="Calmodulin-related protein 97A"/>
    <property type="match status" value="1"/>
</dbReference>
<dbReference type="InterPro" id="IPR050230">
    <property type="entry name" value="CALM/Myosin/TropC-like"/>
</dbReference>
<dbReference type="Proteomes" id="UP000252139">
    <property type="component" value="Unassembled WGS sequence"/>
</dbReference>
<dbReference type="InterPro" id="IPR007757">
    <property type="entry name" value="MT-A70-like"/>
</dbReference>
<organism evidence="6 7">
    <name type="scientific">Rhizopus azygosporus</name>
    <name type="common">Rhizopus microsporus var. azygosporus</name>
    <dbReference type="NCBI Taxonomy" id="86630"/>
    <lineage>
        <taxon>Eukaryota</taxon>
        <taxon>Fungi</taxon>
        <taxon>Fungi incertae sedis</taxon>
        <taxon>Mucoromycota</taxon>
        <taxon>Mucoromycotina</taxon>
        <taxon>Mucoromycetes</taxon>
        <taxon>Mucorales</taxon>
        <taxon>Mucorineae</taxon>
        <taxon>Rhizopodaceae</taxon>
        <taxon>Rhizopus</taxon>
    </lineage>
</organism>
<dbReference type="STRING" id="86630.A0A367KFG8"/>
<gene>
    <name evidence="6" type="ORF">CU097_006734</name>
</gene>
<dbReference type="InterPro" id="IPR018247">
    <property type="entry name" value="EF_Hand_1_Ca_BS"/>
</dbReference>
<feature type="domain" description="EF-hand" evidence="5">
    <location>
        <begin position="544"/>
        <end position="576"/>
    </location>
</feature>
<evidence type="ECO:0000256" key="1">
    <source>
        <dbReference type="ARBA" id="ARBA00022723"/>
    </source>
</evidence>
<keyword evidence="3" id="KW-0106">Calcium</keyword>
<evidence type="ECO:0000256" key="3">
    <source>
        <dbReference type="ARBA" id="ARBA00022837"/>
    </source>
</evidence>